<dbReference type="EMBL" id="LZYZ01000008">
    <property type="protein sequence ID" value="OOM07396.1"/>
    <property type="molecule type" value="Genomic_DNA"/>
</dbReference>
<accession>A0A1S8MT86</accession>
<dbReference type="RefSeq" id="WP_077866935.1">
    <property type="nucleotide sequence ID" value="NZ_LZYZ01000008.1"/>
</dbReference>
<comment type="caution">
    <text evidence="1">The sequence shown here is derived from an EMBL/GenBank/DDBJ whole genome shotgun (WGS) entry which is preliminary data.</text>
</comment>
<evidence type="ECO:0000313" key="1">
    <source>
        <dbReference type="EMBL" id="OOM07396.1"/>
    </source>
</evidence>
<protein>
    <submittedName>
        <fullName evidence="1">Uncharacterized protein</fullName>
    </submittedName>
</protein>
<organism evidence="1 2">
    <name type="scientific">Clostridium saccharobutylicum</name>
    <dbReference type="NCBI Taxonomy" id="169679"/>
    <lineage>
        <taxon>Bacteria</taxon>
        <taxon>Bacillati</taxon>
        <taxon>Bacillota</taxon>
        <taxon>Clostridia</taxon>
        <taxon>Eubacteriales</taxon>
        <taxon>Clostridiaceae</taxon>
        <taxon>Clostridium</taxon>
    </lineage>
</organism>
<sequence length="169" mass="20235">MGYDNQELFKYIEKRAKYNVKDKKFFRNTDVLKEAFLISEDKAYEILKDIMARKNIGNSKEAIIDEYMKMLENGYSSLKEQVELLGGNKLLAIKKEAERRFKEFKNGTIIDIFKDIYNMSDEEVSSTLVKYMEFLTSYEFSFKVNQENFYKFLEEDLDELDKQAKRFDF</sequence>
<reference evidence="1 2" key="1">
    <citation type="submission" date="2016-05" db="EMBL/GenBank/DDBJ databases">
        <title>Microbial solvent formation.</title>
        <authorList>
            <person name="Poehlein A."/>
            <person name="Montoya Solano J.D."/>
            <person name="Flitsch S."/>
            <person name="Krabben P."/>
            <person name="Duerre P."/>
            <person name="Daniel R."/>
        </authorList>
    </citation>
    <scope>NUCLEOTIDE SEQUENCE [LARGE SCALE GENOMIC DNA]</scope>
    <source>
        <strain evidence="1 2">L1-8</strain>
    </source>
</reference>
<dbReference type="STRING" id="169679.CSACC_31800"/>
<evidence type="ECO:0000313" key="2">
    <source>
        <dbReference type="Proteomes" id="UP000191154"/>
    </source>
</evidence>
<dbReference type="AlphaFoldDB" id="A0A1S8MT86"/>
<gene>
    <name evidence="1" type="ORF">CLOSAC_39250</name>
</gene>
<name>A0A1S8MT86_CLOSA</name>
<proteinExistence type="predicted"/>
<dbReference type="Proteomes" id="UP000191154">
    <property type="component" value="Unassembled WGS sequence"/>
</dbReference>